<keyword evidence="3" id="KW-1185">Reference proteome</keyword>
<gene>
    <name evidence="2" type="ORF">ETH_00031715</name>
</gene>
<accession>U6L369</accession>
<dbReference type="PANTHER" id="PTHR47204:SF1">
    <property type="entry name" value="RIBONUCLEASE H2 SUBUNIT C"/>
    <property type="match status" value="1"/>
</dbReference>
<sequence length="265" mass="28360">MRLMLSTEKRCLRLALVLTDVSPLLSEISQGLLANPRWFTRMFADAVENPMTHVSGNSALDPASSFAQKSEENSLDDAQDSGELLAAALEGVKGVHLLPCHIKYSGLASVSENFQPRRVKPAAAAASAAADAAAAADGQLEVLLHGRWLRGKEEPLAKSSCSAAEAPQLQGFLVAAQEASCSQQDVRRSLLLSAAAAAASAEEDSLVEAEEPPMRVTSLRPLAAFDKITYWQQDREPSSSDDVPKSLFFLRATAALHDFKDELGD</sequence>
<dbReference type="VEuPathDB" id="ToxoDB:ETH_00031715"/>
<dbReference type="VEuPathDB" id="ToxoDB:ETH2_1584200"/>
<reference evidence="2" key="2">
    <citation type="submission" date="2013-10" db="EMBL/GenBank/DDBJ databases">
        <authorList>
            <person name="Aslett M."/>
        </authorList>
    </citation>
    <scope>NUCLEOTIDE SEQUENCE [LARGE SCALE GENOMIC DNA]</scope>
    <source>
        <strain evidence="2">Houghton</strain>
    </source>
</reference>
<dbReference type="RefSeq" id="XP_013233794.1">
    <property type="nucleotide sequence ID" value="XM_013378340.1"/>
</dbReference>
<dbReference type="EMBL" id="HG675748">
    <property type="protein sequence ID" value="CDJ43044.1"/>
    <property type="molecule type" value="Genomic_DNA"/>
</dbReference>
<organism evidence="2 3">
    <name type="scientific">Eimeria tenella</name>
    <name type="common">Coccidian parasite</name>
    <dbReference type="NCBI Taxonomy" id="5802"/>
    <lineage>
        <taxon>Eukaryota</taxon>
        <taxon>Sar</taxon>
        <taxon>Alveolata</taxon>
        <taxon>Apicomplexa</taxon>
        <taxon>Conoidasida</taxon>
        <taxon>Coccidia</taxon>
        <taxon>Eucoccidiorida</taxon>
        <taxon>Eimeriorina</taxon>
        <taxon>Eimeriidae</taxon>
        <taxon>Eimeria</taxon>
    </lineage>
</organism>
<name>U6L369_EIMTE</name>
<dbReference type="GO" id="GO:0032299">
    <property type="term" value="C:ribonuclease H2 complex"/>
    <property type="evidence" value="ECO:0007669"/>
    <property type="project" value="InterPro"/>
</dbReference>
<dbReference type="Gene3D" id="2.40.128.680">
    <property type="match status" value="1"/>
</dbReference>
<dbReference type="GeneID" id="25255412"/>
<dbReference type="PANTHER" id="PTHR47204">
    <property type="entry name" value="OS02G0168900 PROTEIN"/>
    <property type="match status" value="1"/>
</dbReference>
<proteinExistence type="predicted"/>
<dbReference type="AlphaFoldDB" id="U6L369"/>
<dbReference type="Proteomes" id="UP000030747">
    <property type="component" value="Unassembled WGS sequence"/>
</dbReference>
<dbReference type="OrthoDB" id="6222486at2759"/>
<reference evidence="2" key="1">
    <citation type="submission" date="2013-10" db="EMBL/GenBank/DDBJ databases">
        <title>Genomic analysis of the causative agents of coccidiosis in chickens.</title>
        <authorList>
            <person name="Reid A.J."/>
            <person name="Blake D."/>
            <person name="Billington K."/>
            <person name="Browne H."/>
            <person name="Dunn M."/>
            <person name="Hung S."/>
            <person name="Kawahara F."/>
            <person name="Miranda-Saavedra D."/>
            <person name="Mourier T."/>
            <person name="Nagra H."/>
            <person name="Otto T.D."/>
            <person name="Rawlings N."/>
            <person name="Sanchez A."/>
            <person name="Sanders M."/>
            <person name="Subramaniam C."/>
            <person name="Tay Y."/>
            <person name="Dear P."/>
            <person name="Doerig C."/>
            <person name="Gruber A."/>
            <person name="Parkinson J."/>
            <person name="Shirley M."/>
            <person name="Wan K.L."/>
            <person name="Berriman M."/>
            <person name="Tomley F."/>
            <person name="Pain A."/>
        </authorList>
    </citation>
    <scope>NUCLEOTIDE SEQUENCE [LARGE SCALE GENOMIC DNA]</scope>
    <source>
        <strain evidence="2">Houghton</strain>
    </source>
</reference>
<dbReference type="GO" id="GO:0006401">
    <property type="term" value="P:RNA catabolic process"/>
    <property type="evidence" value="ECO:0007669"/>
    <property type="project" value="InterPro"/>
</dbReference>
<dbReference type="OMA" id="LPCHIKY"/>
<feature type="region of interest" description="Disordered" evidence="1">
    <location>
        <begin position="54"/>
        <end position="74"/>
    </location>
</feature>
<evidence type="ECO:0000313" key="3">
    <source>
        <dbReference type="Proteomes" id="UP000030747"/>
    </source>
</evidence>
<dbReference type="InterPro" id="IPR013924">
    <property type="entry name" value="RNase_H2_suC"/>
</dbReference>
<dbReference type="Pfam" id="PF08615">
    <property type="entry name" value="RNase_H2_suC"/>
    <property type="match status" value="1"/>
</dbReference>
<protein>
    <submittedName>
        <fullName evidence="2">Uncharacterized protein</fullName>
    </submittedName>
</protein>
<evidence type="ECO:0000313" key="2">
    <source>
        <dbReference type="EMBL" id="CDJ43044.1"/>
    </source>
</evidence>
<evidence type="ECO:0000256" key="1">
    <source>
        <dbReference type="SAM" id="MobiDB-lite"/>
    </source>
</evidence>